<dbReference type="EMBL" id="CADEPI010000026">
    <property type="protein sequence ID" value="CAB3366622.1"/>
    <property type="molecule type" value="Genomic_DNA"/>
</dbReference>
<feature type="region of interest" description="Disordered" evidence="2">
    <location>
        <begin position="85"/>
        <end position="108"/>
    </location>
</feature>
<keyword evidence="4" id="KW-1185">Reference proteome</keyword>
<gene>
    <name evidence="3" type="ORF">CLODIP_2_CD15989</name>
</gene>
<organism evidence="3 4">
    <name type="scientific">Cloeon dipterum</name>
    <dbReference type="NCBI Taxonomy" id="197152"/>
    <lineage>
        <taxon>Eukaryota</taxon>
        <taxon>Metazoa</taxon>
        <taxon>Ecdysozoa</taxon>
        <taxon>Arthropoda</taxon>
        <taxon>Hexapoda</taxon>
        <taxon>Insecta</taxon>
        <taxon>Pterygota</taxon>
        <taxon>Palaeoptera</taxon>
        <taxon>Ephemeroptera</taxon>
        <taxon>Pisciforma</taxon>
        <taxon>Baetidae</taxon>
        <taxon>Cloeon</taxon>
    </lineage>
</organism>
<proteinExistence type="predicted"/>
<dbReference type="Proteomes" id="UP000494165">
    <property type="component" value="Unassembled WGS sequence"/>
</dbReference>
<evidence type="ECO:0000313" key="3">
    <source>
        <dbReference type="EMBL" id="CAB3366622.1"/>
    </source>
</evidence>
<accession>A0A8S1C713</accession>
<name>A0A8S1C713_9INSE</name>
<dbReference type="AlphaFoldDB" id="A0A8S1C713"/>
<feature type="region of interest" description="Disordered" evidence="2">
    <location>
        <begin position="121"/>
        <end position="187"/>
    </location>
</feature>
<evidence type="ECO:0000256" key="2">
    <source>
        <dbReference type="SAM" id="MobiDB-lite"/>
    </source>
</evidence>
<feature type="coiled-coil region" evidence="1">
    <location>
        <begin position="319"/>
        <end position="346"/>
    </location>
</feature>
<evidence type="ECO:0000313" key="4">
    <source>
        <dbReference type="Proteomes" id="UP000494165"/>
    </source>
</evidence>
<protein>
    <submittedName>
        <fullName evidence="3">Uncharacterized protein</fullName>
    </submittedName>
</protein>
<feature type="compositionally biased region" description="Basic and acidic residues" evidence="2">
    <location>
        <begin position="147"/>
        <end position="159"/>
    </location>
</feature>
<keyword evidence="1" id="KW-0175">Coiled coil</keyword>
<sequence>MERAARSTFHDLSQVRSNSRKMQLTHAILFVALVASTFARPKQEQPIETNRLDEPLTDPELRRTLLRVFAESLKAAAEAGIQAAKKSDSGAADLTPPSQDASSAEGFDDDRSADELLVLSGDSSTSERTLEALPQVATSETPFLVRVESEQPSETRETQSDEVSTTERISGDLSSPAPSPAPPQPTVTVENVASLSPSDSVDVQKFVSAVSRTTDESLGSGVEFYKAPLIAAFGLLQEENTGKTRNLIAYPVPEGISEQLLRNERLTLSVAGQVAGRQGVTFSHQPTPEASFVVQRSQNLQQQPSFQPSLFGGSNDDTLRRLEKRQQLLQEQLVSIQREREALQRSFRPTRSETLVPAESNNVFITRSLPIYLQPPFF</sequence>
<comment type="caution">
    <text evidence="3">The sequence shown here is derived from an EMBL/GenBank/DDBJ whole genome shotgun (WGS) entry which is preliminary data.</text>
</comment>
<evidence type="ECO:0000256" key="1">
    <source>
        <dbReference type="SAM" id="Coils"/>
    </source>
</evidence>
<reference evidence="3 4" key="1">
    <citation type="submission" date="2020-04" db="EMBL/GenBank/DDBJ databases">
        <authorList>
            <person name="Alioto T."/>
            <person name="Alioto T."/>
            <person name="Gomez Garrido J."/>
        </authorList>
    </citation>
    <scope>NUCLEOTIDE SEQUENCE [LARGE SCALE GENOMIC DNA]</scope>
</reference>